<dbReference type="AlphaFoldDB" id="A0A914I1A5"/>
<protein>
    <submittedName>
        <fullName evidence="3">Uncharacterized protein</fullName>
    </submittedName>
</protein>
<name>A0A914I1A5_GLORO</name>
<evidence type="ECO:0000256" key="1">
    <source>
        <dbReference type="SAM" id="MobiDB-lite"/>
    </source>
</evidence>
<sequence length="114" mass="13188">MPFKYLNWTICYRFGPKNGQLNPLKRERGMAVKFAVSTWHFYKKKRRIGADGGIPEEFKHGDGKIGMQKYGHQPRCSKDKRMRRKLRMIGHSFMQAHIGIIGPLRASSHSEVTA</sequence>
<reference evidence="3" key="1">
    <citation type="submission" date="2022-11" db="UniProtKB">
        <authorList>
            <consortium name="WormBaseParasite"/>
        </authorList>
    </citation>
    <scope>IDENTIFICATION</scope>
</reference>
<evidence type="ECO:0000313" key="3">
    <source>
        <dbReference type="WBParaSite" id="Gr19_v10_g6568.t2"/>
    </source>
</evidence>
<dbReference type="Proteomes" id="UP000887572">
    <property type="component" value="Unplaced"/>
</dbReference>
<evidence type="ECO:0000313" key="2">
    <source>
        <dbReference type="Proteomes" id="UP000887572"/>
    </source>
</evidence>
<organism evidence="2 3">
    <name type="scientific">Globodera rostochiensis</name>
    <name type="common">Golden nematode worm</name>
    <name type="synonym">Heterodera rostochiensis</name>
    <dbReference type="NCBI Taxonomy" id="31243"/>
    <lineage>
        <taxon>Eukaryota</taxon>
        <taxon>Metazoa</taxon>
        <taxon>Ecdysozoa</taxon>
        <taxon>Nematoda</taxon>
        <taxon>Chromadorea</taxon>
        <taxon>Rhabditida</taxon>
        <taxon>Tylenchina</taxon>
        <taxon>Tylenchomorpha</taxon>
        <taxon>Tylenchoidea</taxon>
        <taxon>Heteroderidae</taxon>
        <taxon>Heteroderinae</taxon>
        <taxon>Globodera</taxon>
    </lineage>
</organism>
<proteinExistence type="predicted"/>
<accession>A0A914I1A5</accession>
<feature type="region of interest" description="Disordered" evidence="1">
    <location>
        <begin position="52"/>
        <end position="79"/>
    </location>
</feature>
<keyword evidence="2" id="KW-1185">Reference proteome</keyword>
<dbReference type="WBParaSite" id="Gr19_v10_g6568.t2">
    <property type="protein sequence ID" value="Gr19_v10_g6568.t2"/>
    <property type="gene ID" value="Gr19_v10_g6568"/>
</dbReference>